<reference evidence="1" key="1">
    <citation type="submission" date="2021-01" db="EMBL/GenBank/DDBJ databases">
        <authorList>
            <person name="Corre E."/>
            <person name="Pelletier E."/>
            <person name="Niang G."/>
            <person name="Scheremetjew M."/>
            <person name="Finn R."/>
            <person name="Kale V."/>
            <person name="Holt S."/>
            <person name="Cochrane G."/>
            <person name="Meng A."/>
            <person name="Brown T."/>
            <person name="Cohen L."/>
        </authorList>
    </citation>
    <scope>NUCLEOTIDE SEQUENCE</scope>
    <source>
        <strain evidence="1">CCMP622</strain>
    </source>
</reference>
<protein>
    <submittedName>
        <fullName evidence="1">Uncharacterized protein</fullName>
    </submittedName>
</protein>
<name>A0A7S2U345_9EUKA</name>
<organism evidence="1">
    <name type="scientific">Lotharella oceanica</name>
    <dbReference type="NCBI Taxonomy" id="641309"/>
    <lineage>
        <taxon>Eukaryota</taxon>
        <taxon>Sar</taxon>
        <taxon>Rhizaria</taxon>
        <taxon>Cercozoa</taxon>
        <taxon>Chlorarachniophyceae</taxon>
        <taxon>Lotharella</taxon>
    </lineage>
</organism>
<sequence length="231" mass="26270">MKEGDTETKLAELRQNFRKRLEKETKALIDLGLPSGSTEKILMNRVRTDGANESKFSKKEIMDTIVQGRLRWEEAERALVLDREFRKLMADGLTLAESLEKITERLGKPKPSVIDEIQRAHGLENESCLLDDNIAKKDKFEKLKGCSSAKRPNKKLHHLLSCQEPLFPDNPENASKCTALKLTGNGKPTTFQPSRKRNVGVLLNQSCEFKKATTSSRALNILRRKKQKQKK</sequence>
<gene>
    <name evidence="1" type="ORF">LSP00402_LOCUS20721</name>
</gene>
<dbReference type="EMBL" id="HBHP01033657">
    <property type="protein sequence ID" value="CAD9776707.1"/>
    <property type="molecule type" value="Transcribed_RNA"/>
</dbReference>
<accession>A0A7S2U345</accession>
<proteinExistence type="predicted"/>
<evidence type="ECO:0000313" key="1">
    <source>
        <dbReference type="EMBL" id="CAD9776707.1"/>
    </source>
</evidence>
<dbReference type="AlphaFoldDB" id="A0A7S2U345"/>